<comment type="function">
    <text evidence="1">Part of the ABC transporter FtsEX involved in cellular division. Important for assembly or stability of the septal ring.</text>
</comment>
<dbReference type="Pfam" id="PF00005">
    <property type="entry name" value="ABC_tran"/>
    <property type="match status" value="1"/>
</dbReference>
<keyword evidence="9 11" id="KW-0472">Membrane</keyword>
<feature type="domain" description="ABC transporter" evidence="12">
    <location>
        <begin position="2"/>
        <end position="223"/>
    </location>
</feature>
<dbReference type="PANTHER" id="PTHR24220">
    <property type="entry name" value="IMPORT ATP-BINDING PROTEIN"/>
    <property type="match status" value="1"/>
</dbReference>
<dbReference type="GO" id="GO:0005886">
    <property type="term" value="C:plasma membrane"/>
    <property type="evidence" value="ECO:0007669"/>
    <property type="project" value="UniProtKB-SubCell"/>
</dbReference>
<accession>A0A7Z7EUL4</accession>
<evidence type="ECO:0000256" key="8">
    <source>
        <dbReference type="ARBA" id="ARBA00022840"/>
    </source>
</evidence>
<evidence type="ECO:0000256" key="2">
    <source>
        <dbReference type="ARBA" id="ARBA00004202"/>
    </source>
</evidence>
<evidence type="ECO:0000256" key="5">
    <source>
        <dbReference type="ARBA" id="ARBA00022475"/>
    </source>
</evidence>
<dbReference type="GO" id="GO:0022857">
    <property type="term" value="F:transmembrane transporter activity"/>
    <property type="evidence" value="ECO:0007669"/>
    <property type="project" value="TreeGrafter"/>
</dbReference>
<keyword evidence="14" id="KW-1185">Reference proteome</keyword>
<evidence type="ECO:0000256" key="7">
    <source>
        <dbReference type="ARBA" id="ARBA00022741"/>
    </source>
</evidence>
<dbReference type="InterPro" id="IPR017871">
    <property type="entry name" value="ABC_transporter-like_CS"/>
</dbReference>
<organism evidence="13 14">
    <name type="scientific">Pseudidiomarina aestuarii</name>
    <dbReference type="NCBI Taxonomy" id="624146"/>
    <lineage>
        <taxon>Bacteria</taxon>
        <taxon>Pseudomonadati</taxon>
        <taxon>Pseudomonadota</taxon>
        <taxon>Gammaproteobacteria</taxon>
        <taxon>Alteromonadales</taxon>
        <taxon>Idiomarinaceae</taxon>
        <taxon>Pseudidiomarina</taxon>
    </lineage>
</organism>
<dbReference type="InterPro" id="IPR027417">
    <property type="entry name" value="P-loop_NTPase"/>
</dbReference>
<dbReference type="AlphaFoldDB" id="A0A7Z7EUL4"/>
<evidence type="ECO:0000313" key="14">
    <source>
        <dbReference type="Proteomes" id="UP000287766"/>
    </source>
</evidence>
<evidence type="ECO:0000256" key="3">
    <source>
        <dbReference type="ARBA" id="ARBA00005417"/>
    </source>
</evidence>
<dbReference type="GO" id="GO:0051301">
    <property type="term" value="P:cell division"/>
    <property type="evidence" value="ECO:0007669"/>
    <property type="project" value="UniProtKB-UniRule"/>
</dbReference>
<evidence type="ECO:0000256" key="4">
    <source>
        <dbReference type="ARBA" id="ARBA00020019"/>
    </source>
</evidence>
<dbReference type="PROSITE" id="PS00211">
    <property type="entry name" value="ABC_TRANSPORTER_1"/>
    <property type="match status" value="1"/>
</dbReference>
<dbReference type="RefSeq" id="WP_169930662.1">
    <property type="nucleotide sequence ID" value="NZ_PIPR01000001.1"/>
</dbReference>
<keyword evidence="7 11" id="KW-0547">Nucleotide-binding</keyword>
<dbReference type="EMBL" id="PIPR01000001">
    <property type="protein sequence ID" value="RUO41934.1"/>
    <property type="molecule type" value="Genomic_DNA"/>
</dbReference>
<evidence type="ECO:0000256" key="1">
    <source>
        <dbReference type="ARBA" id="ARBA00002579"/>
    </source>
</evidence>
<evidence type="ECO:0000259" key="12">
    <source>
        <dbReference type="PROSITE" id="PS50893"/>
    </source>
</evidence>
<dbReference type="GO" id="GO:0016887">
    <property type="term" value="F:ATP hydrolysis activity"/>
    <property type="evidence" value="ECO:0007669"/>
    <property type="project" value="InterPro"/>
</dbReference>
<dbReference type="GO" id="GO:0005524">
    <property type="term" value="F:ATP binding"/>
    <property type="evidence" value="ECO:0007669"/>
    <property type="project" value="UniProtKB-UniRule"/>
</dbReference>
<evidence type="ECO:0000256" key="9">
    <source>
        <dbReference type="ARBA" id="ARBA00023136"/>
    </source>
</evidence>
<reference evidence="14" key="1">
    <citation type="journal article" date="2018" name="Front. Microbiol.">
        <title>Genome-Based Analysis Reveals the Taxonomy and Diversity of the Family Idiomarinaceae.</title>
        <authorList>
            <person name="Liu Y."/>
            <person name="Lai Q."/>
            <person name="Shao Z."/>
        </authorList>
    </citation>
    <scope>NUCLEOTIDE SEQUENCE [LARGE SCALE GENOMIC DNA]</scope>
    <source>
        <strain evidence="14">KYW314</strain>
    </source>
</reference>
<protein>
    <recommendedName>
        <fullName evidence="4 11">Cell division ATP-binding protein FtsE</fullName>
    </recommendedName>
</protein>
<dbReference type="NCBIfam" id="TIGR02673">
    <property type="entry name" value="FtsE"/>
    <property type="match status" value="1"/>
</dbReference>
<dbReference type="SMART" id="SM00382">
    <property type="entry name" value="AAA"/>
    <property type="match status" value="1"/>
</dbReference>
<dbReference type="FunFam" id="3.40.50.300:FF:000056">
    <property type="entry name" value="Cell division ATP-binding protein FtsE"/>
    <property type="match status" value="1"/>
</dbReference>
<sequence length="223" mass="24799">MIKFEQVSKTYPGGFQALNQVSFHVEPGEMAFLTGHSGAGKSTLLKLIGMMERPTAGRVLINGHDLRRVTAKQIPYVRRDIGMIFQDHRLLMDKTVLDNVALPLLIEGYSMQEARKRVQASLEKVGLGDKLKHYPMMLSGGEQQRVGIARAVVNKPPLLLADEPTGNLDPKLSAEIIKLFEDFNRVGVSVLIATHDLGLIARLRYRTLSLRDGRMINDGLQEA</sequence>
<name>A0A7Z7EUL4_9GAMM</name>
<keyword evidence="8 11" id="KW-0067">ATP-binding</keyword>
<gene>
    <name evidence="11 13" type="primary">ftsE</name>
    <name evidence="13" type="ORF">CWE22_07240</name>
</gene>
<dbReference type="SUPFAM" id="SSF52540">
    <property type="entry name" value="P-loop containing nucleoside triphosphate hydrolases"/>
    <property type="match status" value="1"/>
</dbReference>
<dbReference type="Gene3D" id="3.40.50.300">
    <property type="entry name" value="P-loop containing nucleotide triphosphate hydrolases"/>
    <property type="match status" value="1"/>
</dbReference>
<comment type="subunit">
    <text evidence="11">Homodimer. Forms a membrane-associated complex with FtsX.</text>
</comment>
<comment type="subcellular location">
    <subcellularLocation>
        <location evidence="11">Cell inner membrane</location>
        <topology evidence="11">Peripheral membrane protein</topology>
        <orientation evidence="11">Cytoplasmic side</orientation>
    </subcellularLocation>
    <subcellularLocation>
        <location evidence="2">Cell membrane</location>
        <topology evidence="2">Peripheral membrane protein</topology>
    </subcellularLocation>
</comment>
<keyword evidence="10 11" id="KW-0131">Cell cycle</keyword>
<dbReference type="PANTHER" id="PTHR24220:SF470">
    <property type="entry name" value="CELL DIVISION ATP-BINDING PROTEIN FTSE"/>
    <property type="match status" value="1"/>
</dbReference>
<comment type="similarity">
    <text evidence="3 11">Belongs to the ABC transporter superfamily.</text>
</comment>
<evidence type="ECO:0000313" key="13">
    <source>
        <dbReference type="EMBL" id="RUO41934.1"/>
    </source>
</evidence>
<evidence type="ECO:0000256" key="11">
    <source>
        <dbReference type="RuleBase" id="RU365094"/>
    </source>
</evidence>
<comment type="caution">
    <text evidence="13">The sequence shown here is derived from an EMBL/GenBank/DDBJ whole genome shotgun (WGS) entry which is preliminary data.</text>
</comment>
<dbReference type="InterPro" id="IPR005286">
    <property type="entry name" value="Cell_div_FtsE"/>
</dbReference>
<proteinExistence type="inferred from homology"/>
<evidence type="ECO:0000256" key="6">
    <source>
        <dbReference type="ARBA" id="ARBA00022618"/>
    </source>
</evidence>
<evidence type="ECO:0000256" key="10">
    <source>
        <dbReference type="ARBA" id="ARBA00023306"/>
    </source>
</evidence>
<dbReference type="InterPro" id="IPR003439">
    <property type="entry name" value="ABC_transporter-like_ATP-bd"/>
</dbReference>
<keyword evidence="6 11" id="KW-0132">Cell division</keyword>
<keyword evidence="5 11" id="KW-1003">Cell membrane</keyword>
<dbReference type="InterPro" id="IPR015854">
    <property type="entry name" value="ABC_transpr_LolD-like"/>
</dbReference>
<dbReference type="InterPro" id="IPR003593">
    <property type="entry name" value="AAA+_ATPase"/>
</dbReference>
<dbReference type="PROSITE" id="PS50893">
    <property type="entry name" value="ABC_TRANSPORTER_2"/>
    <property type="match status" value="1"/>
</dbReference>
<dbReference type="Proteomes" id="UP000287766">
    <property type="component" value="Unassembled WGS sequence"/>
</dbReference>